<feature type="signal peptide" evidence="1">
    <location>
        <begin position="1"/>
        <end position="22"/>
    </location>
</feature>
<dbReference type="Proteomes" id="UP000054560">
    <property type="component" value="Unassembled WGS sequence"/>
</dbReference>
<evidence type="ECO:0000259" key="2">
    <source>
        <dbReference type="Pfam" id="PF01346"/>
    </source>
</evidence>
<proteinExistence type="predicted"/>
<feature type="chain" id="PRO_5005539354" description="Peptidyl-prolyl cis-trans isomerase FKBP-type N-terminal domain-containing protein" evidence="1">
    <location>
        <begin position="23"/>
        <end position="58"/>
    </location>
</feature>
<sequence>MQAQQGLRLWCLLLVLVGLVYSEPFATNDAGMDFLSLNAEQPGVVVMSSGIQYKQFKI</sequence>
<keyword evidence="1" id="KW-0732">Signal</keyword>
<dbReference type="InterPro" id="IPR000774">
    <property type="entry name" value="PPIase_FKBP_N"/>
</dbReference>
<gene>
    <name evidence="3" type="ORF">SARC_00977</name>
</gene>
<dbReference type="GO" id="GO:0006457">
    <property type="term" value="P:protein folding"/>
    <property type="evidence" value="ECO:0007669"/>
    <property type="project" value="InterPro"/>
</dbReference>
<dbReference type="AlphaFoldDB" id="A0A0L0GCY7"/>
<name>A0A0L0GCY7_9EUKA</name>
<evidence type="ECO:0000313" key="4">
    <source>
        <dbReference type="Proteomes" id="UP000054560"/>
    </source>
</evidence>
<organism evidence="3 4">
    <name type="scientific">Sphaeroforma arctica JP610</name>
    <dbReference type="NCBI Taxonomy" id="667725"/>
    <lineage>
        <taxon>Eukaryota</taxon>
        <taxon>Ichthyosporea</taxon>
        <taxon>Ichthyophonida</taxon>
        <taxon>Sphaeroforma</taxon>
    </lineage>
</organism>
<dbReference type="RefSeq" id="XP_014160784.1">
    <property type="nucleotide sequence ID" value="XM_014305309.1"/>
</dbReference>
<reference evidence="3 4" key="1">
    <citation type="submission" date="2011-02" db="EMBL/GenBank/DDBJ databases">
        <title>The Genome Sequence of Sphaeroforma arctica JP610.</title>
        <authorList>
            <consortium name="The Broad Institute Genome Sequencing Platform"/>
            <person name="Russ C."/>
            <person name="Cuomo C."/>
            <person name="Young S.K."/>
            <person name="Zeng Q."/>
            <person name="Gargeya S."/>
            <person name="Alvarado L."/>
            <person name="Berlin A."/>
            <person name="Chapman S.B."/>
            <person name="Chen Z."/>
            <person name="Freedman E."/>
            <person name="Gellesch M."/>
            <person name="Goldberg J."/>
            <person name="Griggs A."/>
            <person name="Gujja S."/>
            <person name="Heilman E."/>
            <person name="Heiman D."/>
            <person name="Howarth C."/>
            <person name="Mehta T."/>
            <person name="Neiman D."/>
            <person name="Pearson M."/>
            <person name="Roberts A."/>
            <person name="Saif S."/>
            <person name="Shea T."/>
            <person name="Shenoy N."/>
            <person name="Sisk P."/>
            <person name="Stolte C."/>
            <person name="Sykes S."/>
            <person name="White J."/>
            <person name="Yandava C."/>
            <person name="Burger G."/>
            <person name="Gray M.W."/>
            <person name="Holland P.W.H."/>
            <person name="King N."/>
            <person name="Lang F.B.F."/>
            <person name="Roger A.J."/>
            <person name="Ruiz-Trillo I."/>
            <person name="Haas B."/>
            <person name="Nusbaum C."/>
            <person name="Birren B."/>
        </authorList>
    </citation>
    <scope>NUCLEOTIDE SEQUENCE [LARGE SCALE GENOMIC DNA]</scope>
    <source>
        <strain evidence="3 4">JP610</strain>
    </source>
</reference>
<feature type="domain" description="Peptidyl-prolyl cis-trans isomerase FKBP-type N-terminal" evidence="2">
    <location>
        <begin position="27"/>
        <end position="54"/>
    </location>
</feature>
<evidence type="ECO:0000256" key="1">
    <source>
        <dbReference type="SAM" id="SignalP"/>
    </source>
</evidence>
<protein>
    <recommendedName>
        <fullName evidence="2">Peptidyl-prolyl cis-trans isomerase FKBP-type N-terminal domain-containing protein</fullName>
    </recommendedName>
</protein>
<evidence type="ECO:0000313" key="3">
    <source>
        <dbReference type="EMBL" id="KNC86882.1"/>
    </source>
</evidence>
<dbReference type="Pfam" id="PF01346">
    <property type="entry name" value="FKBP_N"/>
    <property type="match status" value="1"/>
</dbReference>
<keyword evidence="4" id="KW-1185">Reference proteome</keyword>
<accession>A0A0L0GCY7</accession>
<dbReference type="EMBL" id="KQ241631">
    <property type="protein sequence ID" value="KNC86882.1"/>
    <property type="molecule type" value="Genomic_DNA"/>
</dbReference>
<dbReference type="GeneID" id="25901481"/>